<comment type="caution">
    <text evidence="2">The sequence shown here is derived from an EMBL/GenBank/DDBJ whole genome shotgun (WGS) entry which is preliminary data.</text>
</comment>
<dbReference type="EMBL" id="JAVHNR010000003">
    <property type="protein sequence ID" value="KAK6348395.1"/>
    <property type="molecule type" value="Genomic_DNA"/>
</dbReference>
<dbReference type="Proteomes" id="UP001313282">
    <property type="component" value="Unassembled WGS sequence"/>
</dbReference>
<evidence type="ECO:0000313" key="3">
    <source>
        <dbReference type="Proteomes" id="UP001313282"/>
    </source>
</evidence>
<accession>A0AAN8N2C8</accession>
<dbReference type="Pfam" id="PF10281">
    <property type="entry name" value="Ish1"/>
    <property type="match status" value="7"/>
</dbReference>
<feature type="chain" id="PRO_5042902982" evidence="1">
    <location>
        <begin position="20"/>
        <end position="586"/>
    </location>
</feature>
<feature type="signal peptide" evidence="1">
    <location>
        <begin position="1"/>
        <end position="19"/>
    </location>
</feature>
<evidence type="ECO:0000313" key="2">
    <source>
        <dbReference type="EMBL" id="KAK6348395.1"/>
    </source>
</evidence>
<organism evidence="2 3">
    <name type="scientific">Orbilia javanica</name>
    <dbReference type="NCBI Taxonomy" id="47235"/>
    <lineage>
        <taxon>Eukaryota</taxon>
        <taxon>Fungi</taxon>
        <taxon>Dikarya</taxon>
        <taxon>Ascomycota</taxon>
        <taxon>Pezizomycotina</taxon>
        <taxon>Orbiliomycetes</taxon>
        <taxon>Orbiliales</taxon>
        <taxon>Orbiliaceae</taxon>
        <taxon>Orbilia</taxon>
    </lineage>
</organism>
<reference evidence="2 3" key="1">
    <citation type="submission" date="2019-10" db="EMBL/GenBank/DDBJ databases">
        <authorList>
            <person name="Palmer J.M."/>
        </authorList>
    </citation>
    <scope>NUCLEOTIDE SEQUENCE [LARGE SCALE GENOMIC DNA]</scope>
    <source>
        <strain evidence="2 3">TWF718</strain>
    </source>
</reference>
<dbReference type="AlphaFoldDB" id="A0AAN8N2C8"/>
<proteinExistence type="predicted"/>
<keyword evidence="3" id="KW-1185">Reference proteome</keyword>
<gene>
    <name evidence="2" type="ORF">TWF718_006191</name>
</gene>
<evidence type="ECO:0000256" key="1">
    <source>
        <dbReference type="SAM" id="SignalP"/>
    </source>
</evidence>
<name>A0AAN8N2C8_9PEZI</name>
<sequence length="586" mass="64999">MKVAVLVLSLALFSESTLAAWGLSKHLYNKWHETELERWLSDHNIPYPTPADRKDLENLVKDNWEGYVVAPYERWDTQQRIDWLKQKGVEVSQEEASNVDWLKKQVQGKWYETEAAAEDGYGDVKSWLFETWSDSQLKSFLDYHHIPNPKPRTRDSLLATARANYVTIARKAEETSAYPGDWVFSQWSDSDLKKWLDEHGYHVYQGSKRNDLIAVVRRNSRQATLKTNDIKDAVAQNIFNSWSDSELKSWLDKNNIKAPQNGKRDEMVAIARGNLASLTGDTFSASVTSAYKAYGSATGSLGARVTEAADGATASAKSAADAATSAIADFTASATDAAYDYAFGARDNIYDSVTGTYHSAADKVLETWSESRLKAYLDARGVPVPQASKKDELVSLARLHKYKAAHGYNAWTFDTWTVDNLRTWLQGQGQAVSEGATHSRDELIASAQAAYASASSAGGDAYATVTSALAQATDYVKDNTFETWSDSELKSYLDSYGVRVYQGSNKNELIARARRCRKIFESGWREETAFEKFQRLGWNAWGSAMNYLGAGKGKIDPAALANEASRAANKAARAANKAASDVKEEL</sequence>
<protein>
    <submittedName>
        <fullName evidence="2">Uncharacterized protein</fullName>
    </submittedName>
</protein>
<keyword evidence="1" id="KW-0732">Signal</keyword>
<dbReference type="InterPro" id="IPR018803">
    <property type="entry name" value="Ish1/Msc1-like"/>
</dbReference>